<feature type="domain" description="SnoaL-like" evidence="1">
    <location>
        <begin position="31"/>
        <end position="131"/>
    </location>
</feature>
<evidence type="ECO:0000259" key="1">
    <source>
        <dbReference type="Pfam" id="PF13474"/>
    </source>
</evidence>
<evidence type="ECO:0000313" key="3">
    <source>
        <dbReference type="Proteomes" id="UP001165679"/>
    </source>
</evidence>
<dbReference type="RefSeq" id="WP_264713576.1">
    <property type="nucleotide sequence ID" value="NZ_JAPDNT010000005.1"/>
</dbReference>
<dbReference type="InterPro" id="IPR032710">
    <property type="entry name" value="NTF2-like_dom_sf"/>
</dbReference>
<organism evidence="2 3">
    <name type="scientific">Limobrevibacterium gyesilva</name>
    <dbReference type="NCBI Taxonomy" id="2991712"/>
    <lineage>
        <taxon>Bacteria</taxon>
        <taxon>Pseudomonadati</taxon>
        <taxon>Pseudomonadota</taxon>
        <taxon>Alphaproteobacteria</taxon>
        <taxon>Acetobacterales</taxon>
        <taxon>Acetobacteraceae</taxon>
        <taxon>Limobrevibacterium</taxon>
    </lineage>
</organism>
<dbReference type="Pfam" id="PF13474">
    <property type="entry name" value="SnoaL_3"/>
    <property type="match status" value="1"/>
</dbReference>
<protein>
    <submittedName>
        <fullName evidence="2">Nuclear transport factor 2 family protein</fullName>
    </submittedName>
</protein>
<sequence>MPDAHRSQARDKETLVSIVKEMTESMTGAQSTRHWADDALWFDIPPFASRGVQPALKFFDRVFGGFQSCKVDILETDVVVNGDMGLVCTIQKVNVVLKTGDAKRLVVRETDCFERRNGEWKLIHQHASVPAGGDWDGKVTAA</sequence>
<accession>A0AA42CFI3</accession>
<reference evidence="2" key="1">
    <citation type="submission" date="2022-09" db="EMBL/GenBank/DDBJ databases">
        <title>Rhodovastum sp. nov. RN2-1 isolated from soil in Seongnam, South Korea.</title>
        <authorList>
            <person name="Le N.T."/>
        </authorList>
    </citation>
    <scope>NUCLEOTIDE SEQUENCE</scope>
    <source>
        <strain evidence="2">RN2-1</strain>
    </source>
</reference>
<comment type="caution">
    <text evidence="2">The sequence shown here is derived from an EMBL/GenBank/DDBJ whole genome shotgun (WGS) entry which is preliminary data.</text>
</comment>
<reference evidence="2" key="2">
    <citation type="submission" date="2022-10" db="EMBL/GenBank/DDBJ databases">
        <authorList>
            <person name="Trinh H.N."/>
        </authorList>
    </citation>
    <scope>NUCLEOTIDE SEQUENCE</scope>
    <source>
        <strain evidence="2">RN2-1</strain>
    </source>
</reference>
<dbReference type="Proteomes" id="UP001165679">
    <property type="component" value="Unassembled WGS sequence"/>
</dbReference>
<proteinExistence type="predicted"/>
<keyword evidence="3" id="KW-1185">Reference proteome</keyword>
<dbReference type="AlphaFoldDB" id="A0AA42CFI3"/>
<name>A0AA42CFI3_9PROT</name>
<dbReference type="Gene3D" id="3.10.450.50">
    <property type="match status" value="1"/>
</dbReference>
<dbReference type="EMBL" id="JAPDNT010000005">
    <property type="protein sequence ID" value="MCW3474916.1"/>
    <property type="molecule type" value="Genomic_DNA"/>
</dbReference>
<gene>
    <name evidence="2" type="ORF">OL599_10025</name>
</gene>
<dbReference type="SUPFAM" id="SSF54427">
    <property type="entry name" value="NTF2-like"/>
    <property type="match status" value="1"/>
</dbReference>
<evidence type="ECO:0000313" key="2">
    <source>
        <dbReference type="EMBL" id="MCW3474916.1"/>
    </source>
</evidence>
<dbReference type="InterPro" id="IPR037401">
    <property type="entry name" value="SnoaL-like"/>
</dbReference>